<dbReference type="GO" id="GO:0010181">
    <property type="term" value="F:FMN binding"/>
    <property type="evidence" value="ECO:0007669"/>
    <property type="project" value="InterPro"/>
</dbReference>
<dbReference type="eggNOG" id="COG0426">
    <property type="taxonomic scope" value="Bacteria"/>
</dbReference>
<feature type="domain" description="Flavodoxin-like" evidence="2">
    <location>
        <begin position="246"/>
        <end position="387"/>
    </location>
</feature>
<evidence type="ECO:0000313" key="4">
    <source>
        <dbReference type="Proteomes" id="UP000003571"/>
    </source>
</evidence>
<proteinExistence type="inferred from homology"/>
<dbReference type="InterPro" id="IPR036866">
    <property type="entry name" value="RibonucZ/Hydroxyglut_hydro"/>
</dbReference>
<dbReference type="RefSeq" id="WP_002702698.1">
    <property type="nucleotide sequence ID" value="NZ_AGRW01000036.1"/>
</dbReference>
<dbReference type="Gene3D" id="3.60.15.10">
    <property type="entry name" value="Ribonuclease Z/Hydroxyacylglutathione hydrolase-like"/>
    <property type="match status" value="1"/>
</dbReference>
<dbReference type="SUPFAM" id="SSF56281">
    <property type="entry name" value="Metallo-hydrolase/oxidoreductase"/>
    <property type="match status" value="1"/>
</dbReference>
<accession>H7EIE5</accession>
<dbReference type="PIRSF" id="PIRSF005243">
    <property type="entry name" value="ROO"/>
    <property type="match status" value="1"/>
</dbReference>
<dbReference type="Proteomes" id="UP000003571">
    <property type="component" value="Unassembled WGS sequence"/>
</dbReference>
<dbReference type="CDD" id="cd07709">
    <property type="entry name" value="flavodiiron_proteins_MBL-fold"/>
    <property type="match status" value="1"/>
</dbReference>
<reference evidence="3 4" key="1">
    <citation type="submission" date="2011-09" db="EMBL/GenBank/DDBJ databases">
        <title>The draft genome of Treponema saccharophilum DSM 2985.</title>
        <authorList>
            <consortium name="US DOE Joint Genome Institute (JGI-PGF)"/>
            <person name="Lucas S."/>
            <person name="Copeland A."/>
            <person name="Lapidus A."/>
            <person name="Glavina del Rio T."/>
            <person name="Dalin E."/>
            <person name="Tice H."/>
            <person name="Bruce D."/>
            <person name="Goodwin L."/>
            <person name="Pitluck S."/>
            <person name="Peters L."/>
            <person name="Kyrpides N."/>
            <person name="Mavromatis K."/>
            <person name="Ivanova N."/>
            <person name="Markowitz V."/>
            <person name="Cheng J.-F."/>
            <person name="Hugenholtz P."/>
            <person name="Woyke T."/>
            <person name="Wu D."/>
            <person name="Gronow S."/>
            <person name="Wellnitz S."/>
            <person name="Brambilla E."/>
            <person name="Klenk H.-P."/>
            <person name="Eisen J.A."/>
        </authorList>
    </citation>
    <scope>NUCLEOTIDE SEQUENCE [LARGE SCALE GENOMIC DNA]</scope>
    <source>
        <strain evidence="3 4">DSM 2985</strain>
    </source>
</reference>
<dbReference type="InterPro" id="IPR029039">
    <property type="entry name" value="Flavoprotein-like_sf"/>
</dbReference>
<dbReference type="STRING" id="907348.TresaDRAFT_1876"/>
<comment type="similarity">
    <text evidence="1">In the N-terminal section; belongs to the zinc metallo-hydrolase group 3 family.</text>
</comment>
<dbReference type="GO" id="GO:0046872">
    <property type="term" value="F:metal ion binding"/>
    <property type="evidence" value="ECO:0007669"/>
    <property type="project" value="InterPro"/>
</dbReference>
<dbReference type="InterPro" id="IPR045761">
    <property type="entry name" value="ODP_dom"/>
</dbReference>
<dbReference type="SUPFAM" id="SSF52218">
    <property type="entry name" value="Flavoproteins"/>
    <property type="match status" value="1"/>
</dbReference>
<dbReference type="PANTHER" id="PTHR43717">
    <property type="entry name" value="ANAEROBIC NITRIC OXIDE REDUCTASE FLAVORUBREDOXIN"/>
    <property type="match status" value="1"/>
</dbReference>
<gene>
    <name evidence="3" type="ORF">TresaDRAFT_1876</name>
</gene>
<dbReference type="EMBL" id="AGRW01000036">
    <property type="protein sequence ID" value="EIC02596.1"/>
    <property type="molecule type" value="Genomic_DNA"/>
</dbReference>
<organism evidence="3 4">
    <name type="scientific">Treponema saccharophilum DSM 2985</name>
    <dbReference type="NCBI Taxonomy" id="907348"/>
    <lineage>
        <taxon>Bacteria</taxon>
        <taxon>Pseudomonadati</taxon>
        <taxon>Spirochaetota</taxon>
        <taxon>Spirochaetia</taxon>
        <taxon>Spirochaetales</taxon>
        <taxon>Treponemataceae</taxon>
        <taxon>Treponema</taxon>
    </lineage>
</organism>
<comment type="caution">
    <text evidence="3">The sequence shown here is derived from an EMBL/GenBank/DDBJ whole genome shotgun (WGS) entry which is preliminary data.</text>
</comment>
<evidence type="ECO:0000259" key="2">
    <source>
        <dbReference type="PROSITE" id="PS50902"/>
    </source>
</evidence>
<dbReference type="PATRIC" id="fig|907348.3.peg.587"/>
<dbReference type="AlphaFoldDB" id="H7EIE5"/>
<dbReference type="Pfam" id="PF19583">
    <property type="entry name" value="ODP"/>
    <property type="match status" value="1"/>
</dbReference>
<dbReference type="InterPro" id="IPR016440">
    <property type="entry name" value="Rubredoxin-O_OxRdtase"/>
</dbReference>
<keyword evidence="4" id="KW-1185">Reference proteome</keyword>
<dbReference type="GO" id="GO:0016491">
    <property type="term" value="F:oxidoreductase activity"/>
    <property type="evidence" value="ECO:0007669"/>
    <property type="project" value="InterPro"/>
</dbReference>
<dbReference type="SMART" id="SM00849">
    <property type="entry name" value="Lactamase_B"/>
    <property type="match status" value="1"/>
</dbReference>
<dbReference type="PANTHER" id="PTHR43717:SF1">
    <property type="entry name" value="ANAEROBIC NITRIC OXIDE REDUCTASE FLAVORUBREDOXIN"/>
    <property type="match status" value="1"/>
</dbReference>
<dbReference type="InterPro" id="IPR026816">
    <property type="entry name" value="Flavodoxin_dom"/>
</dbReference>
<name>H7EIE5_9SPIR</name>
<dbReference type="InterPro" id="IPR001279">
    <property type="entry name" value="Metallo-B-lactamas"/>
</dbReference>
<evidence type="ECO:0000313" key="3">
    <source>
        <dbReference type="EMBL" id="EIC02596.1"/>
    </source>
</evidence>
<protein>
    <submittedName>
        <fullName evidence="3">Flavodoxin/nitric oxide synthase</fullName>
    </submittedName>
</protein>
<dbReference type="Pfam" id="PF12724">
    <property type="entry name" value="Flavodoxin_5"/>
    <property type="match status" value="1"/>
</dbReference>
<sequence>MDISDSVKYVGVDDNSIDLFEGQFEVPLGMSYNSYVVIDEKTAVMDSVDANFGEEWLSKVESALGGRKADYLVVQHMEMDHSSNVLAFAEKYPDAKIVASKVAFTMMKNMFGTDFPGRQIVAAEGSELKLGKKTLAFIAAPNVHWPEVVMTAIKEDGILFSADAFGKFGAYGAEEPEGWSCEARRYYFGIVGKFGANVQSVMEKIKPLGIGTICPLHGPVLTGNDAVEAVRLYGIWSSYEAESDGVAVFYTSVYGHTKKAAESLAEKLRARGCPKVALNDLAREDPFECVEDAFRYGKLVLASTTYNGGVFPAMREFIERLCERGFRNRTIAFVENGSWAPAAARTMASLLEGCKDITIIGEKATIKISPTAETDSMLDAIADAMTK</sequence>
<dbReference type="OrthoDB" id="9807946at2"/>
<dbReference type="PROSITE" id="PS50902">
    <property type="entry name" value="FLAVODOXIN_LIKE"/>
    <property type="match status" value="1"/>
</dbReference>
<dbReference type="GO" id="GO:0009055">
    <property type="term" value="F:electron transfer activity"/>
    <property type="evidence" value="ECO:0007669"/>
    <property type="project" value="InterPro"/>
</dbReference>
<evidence type="ECO:0000256" key="1">
    <source>
        <dbReference type="ARBA" id="ARBA00007121"/>
    </source>
</evidence>
<dbReference type="InterPro" id="IPR008254">
    <property type="entry name" value="Flavodoxin/NO_synth"/>
</dbReference>
<dbReference type="Gene3D" id="3.40.50.360">
    <property type="match status" value="1"/>
</dbReference>